<proteinExistence type="predicted"/>
<feature type="transmembrane region" description="Helical" evidence="1">
    <location>
        <begin position="109"/>
        <end position="132"/>
    </location>
</feature>
<feature type="transmembrane region" description="Helical" evidence="1">
    <location>
        <begin position="82"/>
        <end position="102"/>
    </location>
</feature>
<gene>
    <name evidence="2" type="ORF">LOTGIDRAFT_163976</name>
</gene>
<feature type="transmembrane region" description="Helical" evidence="1">
    <location>
        <begin position="372"/>
        <end position="394"/>
    </location>
</feature>
<reference evidence="2 3" key="1">
    <citation type="journal article" date="2013" name="Nature">
        <title>Insights into bilaterian evolution from three spiralian genomes.</title>
        <authorList>
            <person name="Simakov O."/>
            <person name="Marletaz F."/>
            <person name="Cho S.J."/>
            <person name="Edsinger-Gonzales E."/>
            <person name="Havlak P."/>
            <person name="Hellsten U."/>
            <person name="Kuo D.H."/>
            <person name="Larsson T."/>
            <person name="Lv J."/>
            <person name="Arendt D."/>
            <person name="Savage R."/>
            <person name="Osoegawa K."/>
            <person name="de Jong P."/>
            <person name="Grimwood J."/>
            <person name="Chapman J.A."/>
            <person name="Shapiro H."/>
            <person name="Aerts A."/>
            <person name="Otillar R.P."/>
            <person name="Terry A.Y."/>
            <person name="Boore J.L."/>
            <person name="Grigoriev I.V."/>
            <person name="Lindberg D.R."/>
            <person name="Seaver E.C."/>
            <person name="Weisblat D.A."/>
            <person name="Putnam N.H."/>
            <person name="Rokhsar D.S."/>
        </authorList>
    </citation>
    <scope>NUCLEOTIDE SEQUENCE [LARGE SCALE GENOMIC DNA]</scope>
</reference>
<dbReference type="InterPro" id="IPR050327">
    <property type="entry name" value="Proton-linked_MCT"/>
</dbReference>
<evidence type="ECO:0000313" key="3">
    <source>
        <dbReference type="Proteomes" id="UP000030746"/>
    </source>
</evidence>
<dbReference type="Pfam" id="PF07690">
    <property type="entry name" value="MFS_1"/>
    <property type="match status" value="2"/>
</dbReference>
<feature type="transmembrane region" description="Helical" evidence="1">
    <location>
        <begin position="340"/>
        <end position="360"/>
    </location>
</feature>
<keyword evidence="3" id="KW-1185">Reference proteome</keyword>
<feature type="transmembrane region" description="Helical" evidence="1">
    <location>
        <begin position="314"/>
        <end position="334"/>
    </location>
</feature>
<dbReference type="Gene3D" id="1.20.1250.20">
    <property type="entry name" value="MFS general substrate transporter like domains"/>
    <property type="match status" value="2"/>
</dbReference>
<feature type="transmembrane region" description="Helical" evidence="1">
    <location>
        <begin position="284"/>
        <end position="302"/>
    </location>
</feature>
<keyword evidence="1" id="KW-0812">Transmembrane</keyword>
<dbReference type="InterPro" id="IPR036259">
    <property type="entry name" value="MFS_trans_sf"/>
</dbReference>
<feature type="transmembrane region" description="Helical" evidence="1">
    <location>
        <begin position="52"/>
        <end position="76"/>
    </location>
</feature>
<dbReference type="KEGG" id="lgi:LOTGIDRAFT_163976"/>
<dbReference type="RefSeq" id="XP_009058689.1">
    <property type="nucleotide sequence ID" value="XM_009060441.1"/>
</dbReference>
<dbReference type="OrthoDB" id="6138557at2759"/>
<organism evidence="2 3">
    <name type="scientific">Lottia gigantea</name>
    <name type="common">Giant owl limpet</name>
    <dbReference type="NCBI Taxonomy" id="225164"/>
    <lineage>
        <taxon>Eukaryota</taxon>
        <taxon>Metazoa</taxon>
        <taxon>Spiralia</taxon>
        <taxon>Lophotrochozoa</taxon>
        <taxon>Mollusca</taxon>
        <taxon>Gastropoda</taxon>
        <taxon>Patellogastropoda</taxon>
        <taxon>Lottioidea</taxon>
        <taxon>Lottiidae</taxon>
        <taxon>Lottia</taxon>
    </lineage>
</organism>
<sequence length="455" mass="48415">MANSDDKDGGWAWIILIVASLSVAASCGLGIVGGIFQVFFLEQFRESISYTAWVTALFSSLLQLAGPVASLIVNYFSCRTSVMLGSMLMSLGLVLSSFGNSIEYLMITFGIISGLGLGLIYTPSIIITNYYFHSKRNIMTGVVMSAAGVGIFAAPLLSRQGGLGDDVIAGNVAVKEYCQIVEKEPFLKNPTKINENEVQSKQFLDVKDSNILKSLESVSLNSQLFLSRTSGLNVDVSTPKPYFLRHKQFIVFCISLILVNAGFGGVLIHYPHLCESKGASKNDVALAISANGPALVVSRVLVGALGNADNVDFFAVYISLKALAGIFVCLVPIFNYSIGYSVSTMIILALTNGGSDSLAVGLTLDCVGFDQFAVAVGVQMVCAGIGYLIAPPIIGWVVDVTGSNNTAMFIAGGLLMLSAFVCLLIPLLKEKDAPSIGYHPQKCQETVEIDEPTKS</sequence>
<accession>V3ZHF5</accession>
<dbReference type="OMA" id="ECHIQRE"/>
<protein>
    <recommendedName>
        <fullName evidence="4">Major facilitator superfamily (MFS) profile domain-containing protein</fullName>
    </recommendedName>
</protein>
<feature type="transmembrane region" description="Helical" evidence="1">
    <location>
        <begin position="406"/>
        <end position="428"/>
    </location>
</feature>
<feature type="transmembrane region" description="Helical" evidence="1">
    <location>
        <begin position="12"/>
        <end position="40"/>
    </location>
</feature>
<dbReference type="SUPFAM" id="SSF103473">
    <property type="entry name" value="MFS general substrate transporter"/>
    <property type="match status" value="1"/>
</dbReference>
<name>V3ZHF5_LOTGI</name>
<dbReference type="Proteomes" id="UP000030746">
    <property type="component" value="Unassembled WGS sequence"/>
</dbReference>
<dbReference type="HOGENOM" id="CLU_001265_59_1_1"/>
<dbReference type="PROSITE" id="PS51257">
    <property type="entry name" value="PROKAR_LIPOPROTEIN"/>
    <property type="match status" value="1"/>
</dbReference>
<feature type="transmembrane region" description="Helical" evidence="1">
    <location>
        <begin position="249"/>
        <end position="272"/>
    </location>
</feature>
<dbReference type="InterPro" id="IPR011701">
    <property type="entry name" value="MFS"/>
</dbReference>
<dbReference type="PANTHER" id="PTHR11360">
    <property type="entry name" value="MONOCARBOXYLATE TRANSPORTER"/>
    <property type="match status" value="1"/>
</dbReference>
<keyword evidence="1" id="KW-0472">Membrane</keyword>
<evidence type="ECO:0000256" key="1">
    <source>
        <dbReference type="SAM" id="Phobius"/>
    </source>
</evidence>
<evidence type="ECO:0000313" key="2">
    <source>
        <dbReference type="EMBL" id="ESO90698.1"/>
    </source>
</evidence>
<evidence type="ECO:0008006" key="4">
    <source>
        <dbReference type="Google" id="ProtNLM"/>
    </source>
</evidence>
<dbReference type="GeneID" id="20239582"/>
<dbReference type="AlphaFoldDB" id="V3ZHF5"/>
<keyword evidence="1" id="KW-1133">Transmembrane helix</keyword>
<dbReference type="CTD" id="20239582"/>
<dbReference type="PANTHER" id="PTHR11360:SF260">
    <property type="entry name" value="MFS DOMAIN-CONTAINING PROTEIN"/>
    <property type="match status" value="1"/>
</dbReference>
<dbReference type="EMBL" id="KB202367">
    <property type="protein sequence ID" value="ESO90698.1"/>
    <property type="molecule type" value="Genomic_DNA"/>
</dbReference>
<dbReference type="GO" id="GO:0008028">
    <property type="term" value="F:monocarboxylic acid transmembrane transporter activity"/>
    <property type="evidence" value="ECO:0007669"/>
    <property type="project" value="TreeGrafter"/>
</dbReference>